<dbReference type="EMBL" id="JANBTW010000124">
    <property type="protein sequence ID" value="KAJ2670457.1"/>
    <property type="molecule type" value="Genomic_DNA"/>
</dbReference>
<sequence length="108" mass="10210">MIASKIASAVAFVAVASAQAANPAAPNGRNAVAGSDHGKAIITVTAPAVAAQPVAAAPVAAVAAAPQTVVQNAGTDQSTVTVTQSNGAASLGMSAAALVGTFFAASYF</sequence>
<keyword evidence="1" id="KW-0732">Signal</keyword>
<feature type="chain" id="PRO_5040875464" evidence="1">
    <location>
        <begin position="21"/>
        <end position="108"/>
    </location>
</feature>
<gene>
    <name evidence="2" type="ORF">GGI25_005841</name>
</gene>
<protein>
    <submittedName>
        <fullName evidence="2">Uncharacterized protein</fullName>
    </submittedName>
</protein>
<evidence type="ECO:0000313" key="2">
    <source>
        <dbReference type="EMBL" id="KAJ2670457.1"/>
    </source>
</evidence>
<dbReference type="AlphaFoldDB" id="A0A9W8G3X9"/>
<reference evidence="2" key="1">
    <citation type="submission" date="2022-07" db="EMBL/GenBank/DDBJ databases">
        <title>Phylogenomic reconstructions and comparative analyses of Kickxellomycotina fungi.</title>
        <authorList>
            <person name="Reynolds N.K."/>
            <person name="Stajich J.E."/>
            <person name="Barry K."/>
            <person name="Grigoriev I.V."/>
            <person name="Crous P."/>
            <person name="Smith M.E."/>
        </authorList>
    </citation>
    <scope>NUCLEOTIDE SEQUENCE</scope>
    <source>
        <strain evidence="2">NRRL 3115</strain>
    </source>
</reference>
<feature type="signal peptide" evidence="1">
    <location>
        <begin position="1"/>
        <end position="20"/>
    </location>
</feature>
<comment type="caution">
    <text evidence="2">The sequence shown here is derived from an EMBL/GenBank/DDBJ whole genome shotgun (WGS) entry which is preliminary data.</text>
</comment>
<evidence type="ECO:0000256" key="1">
    <source>
        <dbReference type="SAM" id="SignalP"/>
    </source>
</evidence>
<dbReference type="Proteomes" id="UP001151518">
    <property type="component" value="Unassembled WGS sequence"/>
</dbReference>
<organism evidence="2 3">
    <name type="scientific">Coemansia spiralis</name>
    <dbReference type="NCBI Taxonomy" id="417178"/>
    <lineage>
        <taxon>Eukaryota</taxon>
        <taxon>Fungi</taxon>
        <taxon>Fungi incertae sedis</taxon>
        <taxon>Zoopagomycota</taxon>
        <taxon>Kickxellomycotina</taxon>
        <taxon>Kickxellomycetes</taxon>
        <taxon>Kickxellales</taxon>
        <taxon>Kickxellaceae</taxon>
        <taxon>Coemansia</taxon>
    </lineage>
</organism>
<accession>A0A9W8G3X9</accession>
<proteinExistence type="predicted"/>
<name>A0A9W8G3X9_9FUNG</name>
<evidence type="ECO:0000313" key="3">
    <source>
        <dbReference type="Proteomes" id="UP001151518"/>
    </source>
</evidence>